<dbReference type="PROSITE" id="PS50110">
    <property type="entry name" value="RESPONSE_REGULATORY"/>
    <property type="match status" value="1"/>
</dbReference>
<evidence type="ECO:0000259" key="2">
    <source>
        <dbReference type="PROSITE" id="PS50110"/>
    </source>
</evidence>
<evidence type="ECO:0000313" key="4">
    <source>
        <dbReference type="EMBL" id="MPN54312.1"/>
    </source>
</evidence>
<dbReference type="Gene3D" id="3.40.50.2300">
    <property type="match status" value="1"/>
</dbReference>
<reference evidence="4" key="1">
    <citation type="submission" date="2019-08" db="EMBL/GenBank/DDBJ databases">
        <authorList>
            <person name="Kucharzyk K."/>
            <person name="Murdoch R.W."/>
            <person name="Higgins S."/>
            <person name="Loffler F."/>
        </authorList>
    </citation>
    <scope>NUCLEOTIDE SEQUENCE</scope>
</reference>
<feature type="domain" description="HTH LytTR-type" evidence="3">
    <location>
        <begin position="134"/>
        <end position="166"/>
    </location>
</feature>
<dbReference type="InterPro" id="IPR007492">
    <property type="entry name" value="LytTR_DNA-bd_dom"/>
</dbReference>
<protein>
    <submittedName>
        <fullName evidence="4">Uncharacterized protein</fullName>
    </submittedName>
</protein>
<comment type="caution">
    <text evidence="4">The sequence shown here is derived from an EMBL/GenBank/DDBJ whole genome shotgun (WGS) entry which is preliminary data.</text>
</comment>
<dbReference type="SUPFAM" id="SSF52172">
    <property type="entry name" value="CheY-like"/>
    <property type="match status" value="1"/>
</dbReference>
<accession>A0A645ITY8</accession>
<dbReference type="PANTHER" id="PTHR44591:SF3">
    <property type="entry name" value="RESPONSE REGULATORY DOMAIN-CONTAINING PROTEIN"/>
    <property type="match status" value="1"/>
</dbReference>
<keyword evidence="1" id="KW-0597">Phosphoprotein</keyword>
<dbReference type="Pfam" id="PF00072">
    <property type="entry name" value="Response_reg"/>
    <property type="match status" value="1"/>
</dbReference>
<organism evidence="4">
    <name type="scientific">bioreactor metagenome</name>
    <dbReference type="NCBI Taxonomy" id="1076179"/>
    <lineage>
        <taxon>unclassified sequences</taxon>
        <taxon>metagenomes</taxon>
        <taxon>ecological metagenomes</taxon>
    </lineage>
</organism>
<dbReference type="AlphaFoldDB" id="A0A645ITY8"/>
<evidence type="ECO:0000256" key="1">
    <source>
        <dbReference type="ARBA" id="ARBA00022553"/>
    </source>
</evidence>
<dbReference type="GO" id="GO:0003677">
    <property type="term" value="F:DNA binding"/>
    <property type="evidence" value="ECO:0007669"/>
    <property type="project" value="InterPro"/>
</dbReference>
<dbReference type="InterPro" id="IPR050595">
    <property type="entry name" value="Bact_response_regulator"/>
</dbReference>
<evidence type="ECO:0000259" key="3">
    <source>
        <dbReference type="PROSITE" id="PS50930"/>
    </source>
</evidence>
<dbReference type="InterPro" id="IPR011006">
    <property type="entry name" value="CheY-like_superfamily"/>
</dbReference>
<feature type="domain" description="Response regulatory" evidence="2">
    <location>
        <begin position="3"/>
        <end position="124"/>
    </location>
</feature>
<proteinExistence type="predicted"/>
<dbReference type="PANTHER" id="PTHR44591">
    <property type="entry name" value="STRESS RESPONSE REGULATOR PROTEIN 1"/>
    <property type="match status" value="1"/>
</dbReference>
<dbReference type="GO" id="GO:0000160">
    <property type="term" value="P:phosphorelay signal transduction system"/>
    <property type="evidence" value="ECO:0007669"/>
    <property type="project" value="InterPro"/>
</dbReference>
<dbReference type="InterPro" id="IPR001789">
    <property type="entry name" value="Sig_transdc_resp-reg_receiver"/>
</dbReference>
<dbReference type="EMBL" id="VSSQ01122428">
    <property type="protein sequence ID" value="MPN54312.1"/>
    <property type="molecule type" value="Genomic_DNA"/>
</dbReference>
<name>A0A645ITY8_9ZZZZ</name>
<sequence>MLHIAVCDDEGAICVQMKNALEQIGQAIQERVEIEVFHSGEELCKFLYEGVYFDIIFLDIELIVMNGVEVGRKIREEMNNQDTHIVYISGKDSYAMELFEIRPLNFLIKPIKYEKIEEVFKTALKLIQNNDQVFEYQNGRSYHRIPVKDILYFESHGKKIEINLTN</sequence>
<dbReference type="PROSITE" id="PS50930">
    <property type="entry name" value="HTH_LYTTR"/>
    <property type="match status" value="1"/>
</dbReference>
<dbReference type="SMART" id="SM00448">
    <property type="entry name" value="REC"/>
    <property type="match status" value="1"/>
</dbReference>
<gene>
    <name evidence="4" type="ORF">SDC9_201982</name>
</gene>